<evidence type="ECO:0000313" key="4">
    <source>
        <dbReference type="EMBL" id="WGM07437.1"/>
    </source>
</evidence>
<evidence type="ECO:0000313" key="3">
    <source>
        <dbReference type="EMBL" id="WGM05070.1"/>
    </source>
</evidence>
<gene>
    <name evidence="4" type="ORF">QE258_09455</name>
    <name evidence="2" type="ORF">QE258_15645</name>
    <name evidence="3" type="ORF">QE258_16070</name>
</gene>
<keyword evidence="5" id="KW-1185">Reference proteome</keyword>
<reference evidence="3" key="1">
    <citation type="submission" date="2023-04" db="EMBL/GenBank/DDBJ databases">
        <title>Genome dynamics across the evolutionary transition to endosymbiosis.</title>
        <authorList>
            <person name="Siozios S."/>
            <person name="Nadal-Jimenez P."/>
            <person name="Azagi T."/>
            <person name="Sprong H."/>
            <person name="Frost C.L."/>
            <person name="Parratt S.R."/>
            <person name="Taylor G."/>
            <person name="Brettell L."/>
            <person name="Lew K.C."/>
            <person name="Croft L."/>
            <person name="King K.C."/>
            <person name="Brockhurst M.A."/>
            <person name="Hypsa V."/>
            <person name="Novakova E."/>
            <person name="Darby A.C."/>
            <person name="Hurst G.D.D."/>
        </authorList>
    </citation>
    <scope>NUCLEOTIDE SEQUENCE</scope>
    <source>
        <strain evidence="3">ANv_CAN</strain>
    </source>
</reference>
<sequence length="62" mass="6606">MKYCVLPLSPFAFSSMASVLLSIPFFSCLMASVSLIFLSISSRISLATLFGKPDASTNADLP</sequence>
<dbReference type="EMBL" id="CP123523">
    <property type="protein sequence ID" value="WGM04998.1"/>
    <property type="molecule type" value="Genomic_DNA"/>
</dbReference>
<accession>A0ABY8NL31</accession>
<proteinExistence type="predicted"/>
<keyword evidence="1" id="KW-1133">Transmembrane helix</keyword>
<protein>
    <submittedName>
        <fullName evidence="3">Uncharacterized protein</fullName>
    </submittedName>
</protein>
<name>A0ABY8NL31_9GAMM</name>
<feature type="transmembrane region" description="Helical" evidence="1">
    <location>
        <begin position="12"/>
        <end position="38"/>
    </location>
</feature>
<evidence type="ECO:0000313" key="2">
    <source>
        <dbReference type="EMBL" id="WGM04998.1"/>
    </source>
</evidence>
<keyword evidence="1" id="KW-0812">Transmembrane</keyword>
<dbReference type="RefSeq" id="WP_280632315.1">
    <property type="nucleotide sequence ID" value="NZ_CP123523.1"/>
</dbReference>
<evidence type="ECO:0000256" key="1">
    <source>
        <dbReference type="SAM" id="Phobius"/>
    </source>
</evidence>
<keyword evidence="1" id="KW-0472">Membrane</keyword>
<evidence type="ECO:0000313" key="5">
    <source>
        <dbReference type="Proteomes" id="UP001177592"/>
    </source>
</evidence>
<dbReference type="EMBL" id="CP123523">
    <property type="protein sequence ID" value="WGM05070.1"/>
    <property type="molecule type" value="Genomic_DNA"/>
</dbReference>
<organism evidence="3 5">
    <name type="scientific">Arsenophonus nasoniae</name>
    <name type="common">son-killer infecting Nasonia vitripennis</name>
    <dbReference type="NCBI Taxonomy" id="638"/>
    <lineage>
        <taxon>Bacteria</taxon>
        <taxon>Pseudomonadati</taxon>
        <taxon>Pseudomonadota</taxon>
        <taxon>Gammaproteobacteria</taxon>
        <taxon>Enterobacterales</taxon>
        <taxon>Morganellaceae</taxon>
        <taxon>Arsenophonus</taxon>
    </lineage>
</organism>
<dbReference type="Proteomes" id="UP001177592">
    <property type="component" value="Chromosome"/>
</dbReference>
<dbReference type="EMBL" id="CP123523">
    <property type="protein sequence ID" value="WGM07437.1"/>
    <property type="molecule type" value="Genomic_DNA"/>
</dbReference>